<gene>
    <name evidence="3" type="ORF">K2173_009112</name>
</gene>
<keyword evidence="2" id="KW-0812">Transmembrane</keyword>
<sequence>MGPINELRAHFIKILCAFIYTFKTLGRHERRLHNRATLHVLRKRCNHDRGRGLEMKDDGERSRRGNRGGGSGQGGSGKDEIDALGRLLIRIFVGSIKVPDLLKLTLKTFANVSLRAHTASADNSEVSSLLTCPQRLLTRESHSLLYLFTFLITYLSIHIHIIILIFVSKVLIFIYTMRDYFKKNKVIEIYVDTNPIFYI</sequence>
<dbReference type="AlphaFoldDB" id="A0AAV8TCX4"/>
<comment type="caution">
    <text evidence="3">The sequence shown here is derived from an EMBL/GenBank/DDBJ whole genome shotgun (WGS) entry which is preliminary data.</text>
</comment>
<name>A0AAV8TCX4_9ROSI</name>
<reference evidence="3 4" key="1">
    <citation type="submission" date="2021-09" db="EMBL/GenBank/DDBJ databases">
        <title>Genomic insights and catalytic innovation underlie evolution of tropane alkaloids biosynthesis.</title>
        <authorList>
            <person name="Wang Y.-J."/>
            <person name="Tian T."/>
            <person name="Huang J.-P."/>
            <person name="Huang S.-X."/>
        </authorList>
    </citation>
    <scope>NUCLEOTIDE SEQUENCE [LARGE SCALE GENOMIC DNA]</scope>
    <source>
        <strain evidence="3">KIB-2018</strain>
        <tissue evidence="3">Leaf</tissue>
    </source>
</reference>
<dbReference type="EMBL" id="JAIWQS010000005">
    <property type="protein sequence ID" value="KAJ8764727.1"/>
    <property type="molecule type" value="Genomic_DNA"/>
</dbReference>
<keyword evidence="4" id="KW-1185">Reference proteome</keyword>
<feature type="region of interest" description="Disordered" evidence="1">
    <location>
        <begin position="49"/>
        <end position="78"/>
    </location>
</feature>
<feature type="compositionally biased region" description="Basic and acidic residues" evidence="1">
    <location>
        <begin position="49"/>
        <end position="63"/>
    </location>
</feature>
<feature type="compositionally biased region" description="Gly residues" evidence="1">
    <location>
        <begin position="67"/>
        <end position="76"/>
    </location>
</feature>
<proteinExistence type="predicted"/>
<evidence type="ECO:0000256" key="1">
    <source>
        <dbReference type="SAM" id="MobiDB-lite"/>
    </source>
</evidence>
<dbReference type="Proteomes" id="UP001159364">
    <property type="component" value="Linkage Group LG05"/>
</dbReference>
<evidence type="ECO:0000313" key="3">
    <source>
        <dbReference type="EMBL" id="KAJ8764727.1"/>
    </source>
</evidence>
<organism evidence="3 4">
    <name type="scientific">Erythroxylum novogranatense</name>
    <dbReference type="NCBI Taxonomy" id="1862640"/>
    <lineage>
        <taxon>Eukaryota</taxon>
        <taxon>Viridiplantae</taxon>
        <taxon>Streptophyta</taxon>
        <taxon>Embryophyta</taxon>
        <taxon>Tracheophyta</taxon>
        <taxon>Spermatophyta</taxon>
        <taxon>Magnoliopsida</taxon>
        <taxon>eudicotyledons</taxon>
        <taxon>Gunneridae</taxon>
        <taxon>Pentapetalae</taxon>
        <taxon>rosids</taxon>
        <taxon>fabids</taxon>
        <taxon>Malpighiales</taxon>
        <taxon>Erythroxylaceae</taxon>
        <taxon>Erythroxylum</taxon>
    </lineage>
</organism>
<evidence type="ECO:0000256" key="2">
    <source>
        <dbReference type="SAM" id="Phobius"/>
    </source>
</evidence>
<keyword evidence="2" id="KW-0472">Membrane</keyword>
<accession>A0AAV8TCX4</accession>
<feature type="transmembrane region" description="Helical" evidence="2">
    <location>
        <begin position="144"/>
        <end position="175"/>
    </location>
</feature>
<protein>
    <submittedName>
        <fullName evidence="3">Uncharacterized protein</fullName>
    </submittedName>
</protein>
<evidence type="ECO:0000313" key="4">
    <source>
        <dbReference type="Proteomes" id="UP001159364"/>
    </source>
</evidence>
<keyword evidence="2" id="KW-1133">Transmembrane helix</keyword>